<sequence length="108" mass="11920">MTKLHKSLAFGLTFVLAGLATSANAIENRKTLCVHGNENRVIEVVYPEGNRLPCEVQYTKAGNTKTLWNAKNKAGYCENKAAEFVGKQIGWGWSCDLVEDMKEEVAAQ</sequence>
<dbReference type="Proteomes" id="UP000252086">
    <property type="component" value="Unassembled WGS sequence"/>
</dbReference>
<evidence type="ECO:0000313" key="3">
    <source>
        <dbReference type="Proteomes" id="UP000252086"/>
    </source>
</evidence>
<dbReference type="EMBL" id="QNRF01000007">
    <property type="protein sequence ID" value="RBO81891.1"/>
    <property type="molecule type" value="Genomic_DNA"/>
</dbReference>
<keyword evidence="3" id="KW-1185">Reference proteome</keyword>
<evidence type="ECO:0000313" key="2">
    <source>
        <dbReference type="EMBL" id="RBO81891.1"/>
    </source>
</evidence>
<comment type="caution">
    <text evidence="2">The sequence shown here is derived from an EMBL/GenBank/DDBJ whole genome shotgun (WGS) entry which is preliminary data.</text>
</comment>
<keyword evidence="1" id="KW-0732">Signal</keyword>
<feature type="chain" id="PRO_5016662198" evidence="1">
    <location>
        <begin position="26"/>
        <end position="108"/>
    </location>
</feature>
<dbReference type="AlphaFoldDB" id="A0A366CVN0"/>
<reference evidence="2 3" key="1">
    <citation type="submission" date="2018-06" db="EMBL/GenBank/DDBJ databases">
        <title>Genomic Encyclopedia of Type Strains, Phase III (KMG-III): the genomes of soil and plant-associated and newly described type strains.</title>
        <authorList>
            <person name="Whitman W."/>
        </authorList>
    </citation>
    <scope>NUCLEOTIDE SEQUENCE [LARGE SCALE GENOMIC DNA]</scope>
    <source>
        <strain evidence="2 3">CECT 7732</strain>
    </source>
</reference>
<name>A0A366CVN0_9GAMM</name>
<dbReference type="OrthoDB" id="5771152at2"/>
<organism evidence="2 3">
    <name type="scientific">Marinomonas aquiplantarum</name>
    <dbReference type="NCBI Taxonomy" id="491951"/>
    <lineage>
        <taxon>Bacteria</taxon>
        <taxon>Pseudomonadati</taxon>
        <taxon>Pseudomonadota</taxon>
        <taxon>Gammaproteobacteria</taxon>
        <taxon>Oceanospirillales</taxon>
        <taxon>Oceanospirillaceae</taxon>
        <taxon>Marinomonas</taxon>
    </lineage>
</organism>
<protein>
    <submittedName>
        <fullName evidence="2">Uncharacterized protein</fullName>
    </submittedName>
</protein>
<dbReference type="RefSeq" id="WP_113875092.1">
    <property type="nucleotide sequence ID" value="NZ_QNRF01000007.1"/>
</dbReference>
<accession>A0A366CVN0</accession>
<feature type="signal peptide" evidence="1">
    <location>
        <begin position="1"/>
        <end position="25"/>
    </location>
</feature>
<evidence type="ECO:0000256" key="1">
    <source>
        <dbReference type="SAM" id="SignalP"/>
    </source>
</evidence>
<proteinExistence type="predicted"/>
<gene>
    <name evidence="2" type="ORF">DFP76_10734</name>
</gene>